<dbReference type="RefSeq" id="WP_223929587.1">
    <property type="nucleotide sequence ID" value="NZ_BPTU01000003.1"/>
</dbReference>
<evidence type="ECO:0000256" key="7">
    <source>
        <dbReference type="ARBA" id="ARBA00047942"/>
    </source>
</evidence>
<dbReference type="Pfam" id="PF12161">
    <property type="entry name" value="HsdM_N"/>
    <property type="match status" value="1"/>
</dbReference>
<feature type="domain" description="DNA methylase adenine-specific" evidence="8">
    <location>
        <begin position="164"/>
        <end position="490"/>
    </location>
</feature>
<dbReference type="EMBL" id="BPUB01000001">
    <property type="protein sequence ID" value="GJG57430.1"/>
    <property type="molecule type" value="Genomic_DNA"/>
</dbReference>
<sequence length="532" mass="61061">MAKKKATKEKTKSLEDILFACRDALRGKAQMIDKRDVLLTLVFLKFAGYNFEQQQKAIAEDAEKTIPGDENFKQMMLNERSSYDKAGVFWLDEDCRWETLRNLDPTVMNVEFDNCLRKLDNTEPKLKGTFRLGLFTQANLEPRIIKAVVDHVDEIDQSKFDVNHDLIGRVYEYFLQAFSINSDKEEGEFYTPQSVVELMANVLEPFDGTLYDPCCGSGGMFVQSVRLIASKGGNTKAVNVYGQESEPATYRLAKLNLAARGISNDLGKKPASTFTDDQHKGKRFDYIMANPPFNLKNWRGNDELTDDYRWDGYAVPPASNANYAWILHIVSKLSANGKAGFLLANGALSGEGVELEIRRKLIENHLVEGLVILPHKMFYSTDISVTLWLINKNKHARTARQNGRIISYRDRTDEVLFMDLRQLGEVYDKKFIRFSEEEIQKISQTVHQWQIVDGDYHNEDGYCYSATIDEIEKQNWSLVPSKYIPFKSSKEIVDYDTEMKQIQSELSSLLYEEEESRKAVEEVFKKLGYDII</sequence>
<dbReference type="SUPFAM" id="SSF53335">
    <property type="entry name" value="S-adenosyl-L-methionine-dependent methyltransferases"/>
    <property type="match status" value="1"/>
</dbReference>
<dbReference type="AlphaFoldDB" id="A0A9R1C7H0"/>
<dbReference type="GO" id="GO:0009307">
    <property type="term" value="P:DNA restriction-modification system"/>
    <property type="evidence" value="ECO:0007669"/>
    <property type="project" value="UniProtKB-KW"/>
</dbReference>
<evidence type="ECO:0000256" key="4">
    <source>
        <dbReference type="ARBA" id="ARBA00022679"/>
    </source>
</evidence>
<dbReference type="InterPro" id="IPR022749">
    <property type="entry name" value="D12N6_MeTrfase_N"/>
</dbReference>
<name>A0A9R1C7H0_9BACT</name>
<evidence type="ECO:0000256" key="2">
    <source>
        <dbReference type="ARBA" id="ARBA00011900"/>
    </source>
</evidence>
<keyword evidence="6" id="KW-0680">Restriction system</keyword>
<evidence type="ECO:0000256" key="5">
    <source>
        <dbReference type="ARBA" id="ARBA00022691"/>
    </source>
</evidence>
<dbReference type="PRINTS" id="PR00507">
    <property type="entry name" value="N12N6MTFRASE"/>
</dbReference>
<dbReference type="PANTHER" id="PTHR42998:SF1">
    <property type="entry name" value="TYPE I RESTRICTION ENZYME HINDI METHYLASE SUBUNIT"/>
    <property type="match status" value="1"/>
</dbReference>
<dbReference type="InterPro" id="IPR052916">
    <property type="entry name" value="Type-I_RE_MTase_Subunit"/>
</dbReference>
<proteinExistence type="inferred from homology"/>
<gene>
    <name evidence="10" type="ORF">PRLR5076_02810</name>
</gene>
<dbReference type="InterPro" id="IPR029063">
    <property type="entry name" value="SAM-dependent_MTases_sf"/>
</dbReference>
<dbReference type="GO" id="GO:0003677">
    <property type="term" value="F:DNA binding"/>
    <property type="evidence" value="ECO:0007669"/>
    <property type="project" value="InterPro"/>
</dbReference>
<keyword evidence="11" id="KW-1185">Reference proteome</keyword>
<evidence type="ECO:0000313" key="11">
    <source>
        <dbReference type="Proteomes" id="UP000825483"/>
    </source>
</evidence>
<dbReference type="Gene3D" id="3.40.50.150">
    <property type="entry name" value="Vaccinia Virus protein VP39"/>
    <property type="match status" value="1"/>
</dbReference>
<evidence type="ECO:0000259" key="8">
    <source>
        <dbReference type="Pfam" id="PF02384"/>
    </source>
</evidence>
<dbReference type="PANTHER" id="PTHR42998">
    <property type="entry name" value="TYPE I RESTRICTION ENZYME HINDVIIP M PROTEIN-RELATED"/>
    <property type="match status" value="1"/>
</dbReference>
<evidence type="ECO:0000256" key="3">
    <source>
        <dbReference type="ARBA" id="ARBA00022603"/>
    </source>
</evidence>
<keyword evidence="4" id="KW-0808">Transferase</keyword>
<dbReference type="GO" id="GO:0009007">
    <property type="term" value="F:site-specific DNA-methyltransferase (adenine-specific) activity"/>
    <property type="evidence" value="ECO:0007669"/>
    <property type="project" value="UniProtKB-EC"/>
</dbReference>
<evidence type="ECO:0000256" key="6">
    <source>
        <dbReference type="ARBA" id="ARBA00022747"/>
    </source>
</evidence>
<comment type="similarity">
    <text evidence="1">Belongs to the N(4)/N(6)-methyltransferase family.</text>
</comment>
<dbReference type="InterPro" id="IPR003356">
    <property type="entry name" value="DNA_methylase_A-5"/>
</dbReference>
<organism evidence="10 11">
    <name type="scientific">Prevotella lacticifex</name>
    <dbReference type="NCBI Taxonomy" id="2854755"/>
    <lineage>
        <taxon>Bacteria</taxon>
        <taxon>Pseudomonadati</taxon>
        <taxon>Bacteroidota</taxon>
        <taxon>Bacteroidia</taxon>
        <taxon>Bacteroidales</taxon>
        <taxon>Prevotellaceae</taxon>
        <taxon>Prevotella</taxon>
    </lineage>
</organism>
<evidence type="ECO:0000259" key="9">
    <source>
        <dbReference type="Pfam" id="PF12161"/>
    </source>
</evidence>
<evidence type="ECO:0000256" key="1">
    <source>
        <dbReference type="ARBA" id="ARBA00006594"/>
    </source>
</evidence>
<dbReference type="Pfam" id="PF02384">
    <property type="entry name" value="N6_Mtase"/>
    <property type="match status" value="1"/>
</dbReference>
<accession>A0A9R1C7H0</accession>
<dbReference type="EC" id="2.1.1.72" evidence="2"/>
<reference evidence="10" key="1">
    <citation type="journal article" date="2022" name="Int. J. Syst. Evol. Microbiol.">
        <title>Prevotella lacticifex sp. nov., isolated from the rumen of cows.</title>
        <authorList>
            <person name="Shinkai T."/>
            <person name="Ikeyama N."/>
            <person name="Kumagai M."/>
            <person name="Ohmori H."/>
            <person name="Sakamoto M."/>
            <person name="Ohkuma M."/>
            <person name="Mitsumori M."/>
        </authorList>
    </citation>
    <scope>NUCLEOTIDE SEQUENCE</scope>
    <source>
        <strain evidence="10">R5076</strain>
    </source>
</reference>
<comment type="caution">
    <text evidence="10">The sequence shown here is derived from an EMBL/GenBank/DDBJ whole genome shotgun (WGS) entry which is preliminary data.</text>
</comment>
<keyword evidence="3" id="KW-0489">Methyltransferase</keyword>
<dbReference type="GO" id="GO:0008170">
    <property type="term" value="F:N-methyltransferase activity"/>
    <property type="evidence" value="ECO:0007669"/>
    <property type="project" value="InterPro"/>
</dbReference>
<dbReference type="Gene3D" id="1.20.1260.30">
    <property type="match status" value="1"/>
</dbReference>
<dbReference type="GO" id="GO:0032259">
    <property type="term" value="P:methylation"/>
    <property type="evidence" value="ECO:0007669"/>
    <property type="project" value="UniProtKB-KW"/>
</dbReference>
<keyword evidence="5" id="KW-0949">S-adenosyl-L-methionine</keyword>
<dbReference type="InterPro" id="IPR038333">
    <property type="entry name" value="T1MK-like_N_sf"/>
</dbReference>
<comment type="catalytic activity">
    <reaction evidence="7">
        <text>a 2'-deoxyadenosine in DNA + S-adenosyl-L-methionine = an N(6)-methyl-2'-deoxyadenosine in DNA + S-adenosyl-L-homocysteine + H(+)</text>
        <dbReference type="Rhea" id="RHEA:15197"/>
        <dbReference type="Rhea" id="RHEA-COMP:12418"/>
        <dbReference type="Rhea" id="RHEA-COMP:12419"/>
        <dbReference type="ChEBI" id="CHEBI:15378"/>
        <dbReference type="ChEBI" id="CHEBI:57856"/>
        <dbReference type="ChEBI" id="CHEBI:59789"/>
        <dbReference type="ChEBI" id="CHEBI:90615"/>
        <dbReference type="ChEBI" id="CHEBI:90616"/>
        <dbReference type="EC" id="2.1.1.72"/>
    </reaction>
</comment>
<dbReference type="GeneID" id="72468335"/>
<dbReference type="Proteomes" id="UP000825483">
    <property type="component" value="Unassembled WGS sequence"/>
</dbReference>
<feature type="domain" description="N6 adenine-specific DNA methyltransferase N-terminal" evidence="9">
    <location>
        <begin position="14"/>
        <end position="152"/>
    </location>
</feature>
<protein>
    <recommendedName>
        <fullName evidence="2">site-specific DNA-methyltransferase (adenine-specific)</fullName>
        <ecNumber evidence="2">2.1.1.72</ecNumber>
    </recommendedName>
</protein>
<evidence type="ECO:0000313" key="10">
    <source>
        <dbReference type="EMBL" id="GJG57430.1"/>
    </source>
</evidence>